<dbReference type="InterPro" id="IPR043519">
    <property type="entry name" value="NT_sf"/>
</dbReference>
<proteinExistence type="predicted"/>
<dbReference type="Pfam" id="PF10127">
    <property type="entry name" value="RlaP"/>
    <property type="match status" value="1"/>
</dbReference>
<dbReference type="EMBL" id="VUMZ01000009">
    <property type="protein sequence ID" value="MST52454.1"/>
    <property type="molecule type" value="Genomic_DNA"/>
</dbReference>
<dbReference type="InterPro" id="IPR018775">
    <property type="entry name" value="RlaP"/>
</dbReference>
<dbReference type="PANTHER" id="PTHR34817:SF2">
    <property type="entry name" value="NUCLEOTIDYLTRANSFERASE"/>
    <property type="match status" value="1"/>
</dbReference>
<organism evidence="1 2">
    <name type="scientific">Hornefia butyriciproducens</name>
    <dbReference type="NCBI Taxonomy" id="2652293"/>
    <lineage>
        <taxon>Bacteria</taxon>
        <taxon>Bacillati</taxon>
        <taxon>Bacillota</taxon>
        <taxon>Clostridia</taxon>
        <taxon>Peptostreptococcales</taxon>
        <taxon>Anaerovoracaceae</taxon>
        <taxon>Hornefia</taxon>
    </lineage>
</organism>
<dbReference type="GeneID" id="303115473"/>
<sequence length="258" mass="30231">MRNIIGEINEELDKIERKEGVRILHAVESGSRAWGFASPDSDYDVRFVYVRPKEDYLRLDEPKDVIEWQLDEVLDINGWDLKKALRQFAKGNVTLFEWSESPIVYRTTAEWAQIKEISKHFFSEKAAVCHYYGTANNTLQKYLLGDLVRYKKYFYALRPLLAARYIETYHTAPPVLFDDLLKMDMPEVLRRAVDELLDVKKVTAEGEENPQIPIIRGFIVNETARQKKIANNMRNDRNKDYARLNRIFIDIVLGNEHS</sequence>
<reference evidence="1 2" key="1">
    <citation type="submission" date="2019-08" db="EMBL/GenBank/DDBJ databases">
        <title>In-depth cultivation of the pig gut microbiome towards novel bacterial diversity and tailored functional studies.</title>
        <authorList>
            <person name="Wylensek D."/>
            <person name="Hitch T.C.A."/>
            <person name="Clavel T."/>
        </authorList>
    </citation>
    <scope>NUCLEOTIDE SEQUENCE [LARGE SCALE GENOMIC DNA]</scope>
    <source>
        <strain evidence="1 2">WCA-MUC-591-APC-3H</strain>
    </source>
</reference>
<accession>A0A6L5Y6Q1</accession>
<dbReference type="GO" id="GO:0016740">
    <property type="term" value="F:transferase activity"/>
    <property type="evidence" value="ECO:0007669"/>
    <property type="project" value="UniProtKB-KW"/>
</dbReference>
<evidence type="ECO:0000313" key="2">
    <source>
        <dbReference type="Proteomes" id="UP000474676"/>
    </source>
</evidence>
<dbReference type="PANTHER" id="PTHR34817">
    <property type="entry name" value="NUCLEOTIDYLTRANSFERASE"/>
    <property type="match status" value="1"/>
</dbReference>
<dbReference type="SUPFAM" id="SSF81301">
    <property type="entry name" value="Nucleotidyltransferase"/>
    <property type="match status" value="1"/>
</dbReference>
<keyword evidence="2" id="KW-1185">Reference proteome</keyword>
<dbReference type="RefSeq" id="WP_154574851.1">
    <property type="nucleotide sequence ID" value="NZ_VUMZ01000009.1"/>
</dbReference>
<gene>
    <name evidence="1" type="ORF">FYJ64_09065</name>
</gene>
<dbReference type="AlphaFoldDB" id="A0A6L5Y6Q1"/>
<protein>
    <submittedName>
        <fullName evidence="1">Nucleotidyltransferase domain-containing protein</fullName>
    </submittedName>
</protein>
<keyword evidence="1" id="KW-0808">Transferase</keyword>
<name>A0A6L5Y6Q1_9FIRM</name>
<dbReference type="Proteomes" id="UP000474676">
    <property type="component" value="Unassembled WGS sequence"/>
</dbReference>
<evidence type="ECO:0000313" key="1">
    <source>
        <dbReference type="EMBL" id="MST52454.1"/>
    </source>
</evidence>
<comment type="caution">
    <text evidence="1">The sequence shown here is derived from an EMBL/GenBank/DDBJ whole genome shotgun (WGS) entry which is preliminary data.</text>
</comment>